<proteinExistence type="predicted"/>
<evidence type="ECO:0000313" key="1">
    <source>
        <dbReference type="EMBL" id="SCM81012.1"/>
    </source>
</evidence>
<organism evidence="1">
    <name type="scientific">uncultured Sporomusa sp</name>
    <dbReference type="NCBI Taxonomy" id="307249"/>
    <lineage>
        <taxon>Bacteria</taxon>
        <taxon>Bacillati</taxon>
        <taxon>Bacillota</taxon>
        <taxon>Negativicutes</taxon>
        <taxon>Selenomonadales</taxon>
        <taxon>Sporomusaceae</taxon>
        <taxon>Sporomusa</taxon>
        <taxon>environmental samples</taxon>
    </lineage>
</organism>
<dbReference type="RefSeq" id="WP_288184163.1">
    <property type="nucleotide sequence ID" value="NZ_LT608335.1"/>
</dbReference>
<gene>
    <name evidence="1" type="ORF">KL86SPO_31191</name>
</gene>
<dbReference type="EMBL" id="FMJE01000003">
    <property type="protein sequence ID" value="SCM81012.1"/>
    <property type="molecule type" value="Genomic_DNA"/>
</dbReference>
<dbReference type="AlphaFoldDB" id="A0A212LU13"/>
<sequence>MKKICKRCGQPVIINQDYYDVFEGMHWLCFHLSFEHGNYDPDEPCDDPSCPWNRISESYRADYSERNWDIKLIACNSRQLIEMKLVDWESKHLPSMCTQIGFLGGVVGYKGKKVWYELSEVNNFIDSLNKLNEKYIGRAVLKSMSPREFEMEIENIDKFGHFVLKYSFTFYEYIGDHRVESLINSGFEIDLQTICKLANGFTKMINMRYSNNP</sequence>
<reference evidence="1" key="1">
    <citation type="submission" date="2016-08" db="EMBL/GenBank/DDBJ databases">
        <authorList>
            <person name="Seilhamer J.J."/>
        </authorList>
    </citation>
    <scope>NUCLEOTIDE SEQUENCE</scope>
    <source>
        <strain evidence="1">86</strain>
    </source>
</reference>
<accession>A0A212LU13</accession>
<name>A0A212LU13_9FIRM</name>
<protein>
    <submittedName>
        <fullName evidence="1">Uncharacterized protein</fullName>
    </submittedName>
</protein>